<dbReference type="OrthoDB" id="9792003at2"/>
<sequence length="293" mass="30816">MTRTFLVTGAAGGLGGSVVAAALAAGFNVLATDLDPEGVTAPSAHRGRLRTRALDVTDPAAARDAVACAVAEFGAVDVLVNSAGIRDVGSIEDMTEEAFRRNVEVNFFGVVNTVRAVLPVMRERRSGSIVNVSTIGGRRNQPGLGAYQSSKWAVGGFTEILAREVAPLGIRVTLAEPGGIRTPWATAPIAVPDLRPEYEGTVGAFVRSYRDNPDVMRGDPSRMAEVILRITSEPAPPVRLLLGSDAVWLASRLSEARAAEDAAWRETSLSTDFDGLGDFADTEVARLVGPSTS</sequence>
<dbReference type="InterPro" id="IPR002347">
    <property type="entry name" value="SDR_fam"/>
</dbReference>
<accession>A0A1H0PYU7</accession>
<protein>
    <submittedName>
        <fullName evidence="5">NADP-dependent 3-hydroxy acid dehydrogenase YdfG</fullName>
    </submittedName>
</protein>
<dbReference type="PANTHER" id="PTHR43976:SF16">
    <property type="entry name" value="SHORT-CHAIN DEHYDROGENASE_REDUCTASE FAMILY PROTEIN"/>
    <property type="match status" value="1"/>
</dbReference>
<dbReference type="Proteomes" id="UP000199341">
    <property type="component" value="Unassembled WGS sequence"/>
</dbReference>
<name>A0A1H0PYU7_9ACTN</name>
<reference evidence="5 6" key="1">
    <citation type="submission" date="2016-10" db="EMBL/GenBank/DDBJ databases">
        <authorList>
            <person name="de Groot N.N."/>
        </authorList>
    </citation>
    <scope>NUCLEOTIDE SEQUENCE [LARGE SCALE GENOMIC DNA]</scope>
    <source>
        <strain evidence="5 6">CGMCC 4.2022</strain>
    </source>
</reference>
<feature type="domain" description="Ketoreductase" evidence="4">
    <location>
        <begin position="3"/>
        <end position="183"/>
    </location>
</feature>
<evidence type="ECO:0000313" key="5">
    <source>
        <dbReference type="EMBL" id="SDP10312.1"/>
    </source>
</evidence>
<evidence type="ECO:0000256" key="2">
    <source>
        <dbReference type="ARBA" id="ARBA00023002"/>
    </source>
</evidence>
<dbReference type="Gene3D" id="3.40.50.720">
    <property type="entry name" value="NAD(P)-binding Rossmann-like Domain"/>
    <property type="match status" value="1"/>
</dbReference>
<dbReference type="Pfam" id="PF00106">
    <property type="entry name" value="adh_short"/>
    <property type="match status" value="1"/>
</dbReference>
<keyword evidence="2" id="KW-0560">Oxidoreductase</keyword>
<dbReference type="InterPro" id="IPR036291">
    <property type="entry name" value="NAD(P)-bd_dom_sf"/>
</dbReference>
<proteinExistence type="inferred from homology"/>
<dbReference type="CDD" id="cd05374">
    <property type="entry name" value="17beta-HSD-like_SDR_c"/>
    <property type="match status" value="1"/>
</dbReference>
<dbReference type="PRINTS" id="PR00080">
    <property type="entry name" value="SDRFAMILY"/>
</dbReference>
<dbReference type="SUPFAM" id="SSF51735">
    <property type="entry name" value="NAD(P)-binding Rossmann-fold domains"/>
    <property type="match status" value="1"/>
</dbReference>
<organism evidence="5 6">
    <name type="scientific">Actinacidiphila guanduensis</name>
    <dbReference type="NCBI Taxonomy" id="310781"/>
    <lineage>
        <taxon>Bacteria</taxon>
        <taxon>Bacillati</taxon>
        <taxon>Actinomycetota</taxon>
        <taxon>Actinomycetes</taxon>
        <taxon>Kitasatosporales</taxon>
        <taxon>Streptomycetaceae</taxon>
        <taxon>Actinacidiphila</taxon>
    </lineage>
</organism>
<dbReference type="PANTHER" id="PTHR43976">
    <property type="entry name" value="SHORT CHAIN DEHYDROGENASE"/>
    <property type="match status" value="1"/>
</dbReference>
<dbReference type="AlphaFoldDB" id="A0A1H0PYU7"/>
<dbReference type="GO" id="GO:0016491">
    <property type="term" value="F:oxidoreductase activity"/>
    <property type="evidence" value="ECO:0007669"/>
    <property type="project" value="UniProtKB-KW"/>
</dbReference>
<dbReference type="SMART" id="SM00822">
    <property type="entry name" value="PKS_KR"/>
    <property type="match status" value="1"/>
</dbReference>
<gene>
    <name evidence="5" type="ORF">SAMN05216259_11765</name>
</gene>
<dbReference type="PRINTS" id="PR00081">
    <property type="entry name" value="GDHRDH"/>
</dbReference>
<dbReference type="InterPro" id="IPR057326">
    <property type="entry name" value="KR_dom"/>
</dbReference>
<dbReference type="EMBL" id="FNIE01000017">
    <property type="protein sequence ID" value="SDP10312.1"/>
    <property type="molecule type" value="Genomic_DNA"/>
</dbReference>
<dbReference type="InterPro" id="IPR051911">
    <property type="entry name" value="SDR_oxidoreductase"/>
</dbReference>
<evidence type="ECO:0000313" key="6">
    <source>
        <dbReference type="Proteomes" id="UP000199341"/>
    </source>
</evidence>
<dbReference type="STRING" id="310781.SAMN05216259_11765"/>
<keyword evidence="6" id="KW-1185">Reference proteome</keyword>
<evidence type="ECO:0000256" key="1">
    <source>
        <dbReference type="ARBA" id="ARBA00006484"/>
    </source>
</evidence>
<evidence type="ECO:0000259" key="4">
    <source>
        <dbReference type="SMART" id="SM00822"/>
    </source>
</evidence>
<comment type="similarity">
    <text evidence="1 3">Belongs to the short-chain dehydrogenases/reductases (SDR) family.</text>
</comment>
<dbReference type="RefSeq" id="WP_093787676.1">
    <property type="nucleotide sequence ID" value="NZ_FNIE01000017.1"/>
</dbReference>
<evidence type="ECO:0000256" key="3">
    <source>
        <dbReference type="RuleBase" id="RU000363"/>
    </source>
</evidence>